<dbReference type="Proteomes" id="UP000298805">
    <property type="component" value="Chromosome"/>
</dbReference>
<dbReference type="PANTHER" id="PTHR45138">
    <property type="entry name" value="REGULATORY COMPONENTS OF SENSORY TRANSDUCTION SYSTEM"/>
    <property type="match status" value="1"/>
</dbReference>
<dbReference type="GO" id="GO:0052621">
    <property type="term" value="F:diguanylate cyclase activity"/>
    <property type="evidence" value="ECO:0007669"/>
    <property type="project" value="UniProtKB-EC"/>
</dbReference>
<dbReference type="SMART" id="SM00267">
    <property type="entry name" value="GGDEF"/>
    <property type="match status" value="1"/>
</dbReference>
<keyword evidence="3" id="KW-0472">Membrane</keyword>
<dbReference type="InterPro" id="IPR029787">
    <property type="entry name" value="Nucleotide_cyclase"/>
</dbReference>
<dbReference type="GO" id="GO:0043709">
    <property type="term" value="P:cell adhesion involved in single-species biofilm formation"/>
    <property type="evidence" value="ECO:0007669"/>
    <property type="project" value="TreeGrafter"/>
</dbReference>
<dbReference type="InterPro" id="IPR000160">
    <property type="entry name" value="GGDEF_dom"/>
</dbReference>
<evidence type="ECO:0000313" key="8">
    <source>
        <dbReference type="Proteomes" id="UP000298805"/>
    </source>
</evidence>
<dbReference type="Proteomes" id="UP000272781">
    <property type="component" value="Unassembled WGS sequence"/>
</dbReference>
<gene>
    <name evidence="5" type="ORF">C6V80_04290</name>
    <name evidence="6" type="ORF">EDC58_0568</name>
</gene>
<keyword evidence="3" id="KW-1133">Transmembrane helix</keyword>
<evidence type="ECO:0000313" key="6">
    <source>
        <dbReference type="EMBL" id="ROR41084.1"/>
    </source>
</evidence>
<reference evidence="6 7" key="2">
    <citation type="submission" date="2018-11" db="EMBL/GenBank/DDBJ databases">
        <title>Genomic Encyclopedia of Type Strains, Phase IV (KMG-IV): sequencing the most valuable type-strain genomes for metagenomic binning, comparative biology and taxonomic classification.</title>
        <authorList>
            <person name="Goeker M."/>
        </authorList>
    </citation>
    <scope>NUCLEOTIDE SEQUENCE [LARGE SCALE GENOMIC DNA]</scope>
    <source>
        <strain evidence="6 7">DSM 27783</strain>
    </source>
</reference>
<comment type="catalytic activity">
    <reaction evidence="2">
        <text>2 GTP = 3',3'-c-di-GMP + 2 diphosphate</text>
        <dbReference type="Rhea" id="RHEA:24898"/>
        <dbReference type="ChEBI" id="CHEBI:33019"/>
        <dbReference type="ChEBI" id="CHEBI:37565"/>
        <dbReference type="ChEBI" id="CHEBI:58805"/>
        <dbReference type="EC" id="2.7.7.65"/>
    </reaction>
</comment>
<keyword evidence="3" id="KW-0812">Transmembrane</keyword>
<dbReference type="InterPro" id="IPR050469">
    <property type="entry name" value="Diguanylate_Cyclase"/>
</dbReference>
<keyword evidence="8" id="KW-1185">Reference proteome</keyword>
<evidence type="ECO:0000256" key="1">
    <source>
        <dbReference type="ARBA" id="ARBA00012528"/>
    </source>
</evidence>
<reference evidence="5" key="3">
    <citation type="submission" date="2019-06" db="EMBL/GenBank/DDBJ databases">
        <title>A comparative analysis of the Nautiliaceae.</title>
        <authorList>
            <person name="Grosche A."/>
            <person name="Smedile F."/>
            <person name="Vetriani C."/>
        </authorList>
    </citation>
    <scope>NUCLEOTIDE SEQUENCE</scope>
    <source>
        <strain evidence="5">TB6</strain>
    </source>
</reference>
<evidence type="ECO:0000256" key="3">
    <source>
        <dbReference type="SAM" id="Phobius"/>
    </source>
</evidence>
<dbReference type="RefSeq" id="WP_123351981.1">
    <property type="nucleotide sequence ID" value="NZ_CP027432.2"/>
</dbReference>
<name>A0AAJ4REF3_9BACT</name>
<proteinExistence type="predicted"/>
<dbReference type="AlphaFoldDB" id="A0AAJ4REF3"/>
<dbReference type="EMBL" id="CP027432">
    <property type="protein sequence ID" value="QCI28202.1"/>
    <property type="molecule type" value="Genomic_DNA"/>
</dbReference>
<dbReference type="EC" id="2.7.7.65" evidence="1"/>
<evidence type="ECO:0000313" key="7">
    <source>
        <dbReference type="Proteomes" id="UP000272781"/>
    </source>
</evidence>
<accession>A0AAJ4REF3</accession>
<dbReference type="GO" id="GO:1902201">
    <property type="term" value="P:negative regulation of bacterial-type flagellum-dependent cell motility"/>
    <property type="evidence" value="ECO:0007669"/>
    <property type="project" value="TreeGrafter"/>
</dbReference>
<organism evidence="6 7">
    <name type="scientific">Caminibacter pacificus</name>
    <dbReference type="NCBI Taxonomy" id="1424653"/>
    <lineage>
        <taxon>Bacteria</taxon>
        <taxon>Pseudomonadati</taxon>
        <taxon>Campylobacterota</taxon>
        <taxon>Epsilonproteobacteria</taxon>
        <taxon>Nautiliales</taxon>
        <taxon>Nautiliaceae</taxon>
        <taxon>Caminibacter</taxon>
    </lineage>
</organism>
<feature type="transmembrane region" description="Helical" evidence="3">
    <location>
        <begin position="37"/>
        <end position="61"/>
    </location>
</feature>
<evidence type="ECO:0000313" key="5">
    <source>
        <dbReference type="EMBL" id="QCI28202.1"/>
    </source>
</evidence>
<sequence>MLNGVFLKNAIKDLLISIVSSTVFYFLLRYLNADKKIIPYAVSFMFIFVFAVSITASFVMFKLKLKINDLNEKLSKLAKFDETTDVYKRIYFFEMAYKYFDISKRKKLPLSVMIIDIDDFSFFNNKYGLEFSDKILHTIGSKLKTSLRGMDIIGRYGGDSFIIMSFSNKEELINLANRIRNMLKIIEVEGKPIALSLSIGITEKKDQDTLNNLIKRADEAVILAKEKGGNRVDFLEQFLLFE</sequence>
<dbReference type="NCBIfam" id="TIGR00254">
    <property type="entry name" value="GGDEF"/>
    <property type="match status" value="1"/>
</dbReference>
<dbReference type="EMBL" id="RJVK01000001">
    <property type="protein sequence ID" value="ROR41084.1"/>
    <property type="molecule type" value="Genomic_DNA"/>
</dbReference>
<protein>
    <recommendedName>
        <fullName evidence="1">diguanylate cyclase</fullName>
        <ecNumber evidence="1">2.7.7.65</ecNumber>
    </recommendedName>
</protein>
<dbReference type="Pfam" id="PF00990">
    <property type="entry name" value="GGDEF"/>
    <property type="match status" value="1"/>
</dbReference>
<dbReference type="CDD" id="cd01949">
    <property type="entry name" value="GGDEF"/>
    <property type="match status" value="1"/>
</dbReference>
<dbReference type="Gene3D" id="3.30.70.270">
    <property type="match status" value="1"/>
</dbReference>
<feature type="domain" description="GGDEF" evidence="4">
    <location>
        <begin position="108"/>
        <end position="237"/>
    </location>
</feature>
<dbReference type="PROSITE" id="PS50887">
    <property type="entry name" value="GGDEF"/>
    <property type="match status" value="1"/>
</dbReference>
<dbReference type="InterPro" id="IPR043128">
    <property type="entry name" value="Rev_trsase/Diguanyl_cyclase"/>
</dbReference>
<dbReference type="GO" id="GO:0005886">
    <property type="term" value="C:plasma membrane"/>
    <property type="evidence" value="ECO:0007669"/>
    <property type="project" value="TreeGrafter"/>
</dbReference>
<dbReference type="SUPFAM" id="SSF55073">
    <property type="entry name" value="Nucleotide cyclase"/>
    <property type="match status" value="1"/>
</dbReference>
<evidence type="ECO:0000259" key="4">
    <source>
        <dbReference type="PROSITE" id="PS50887"/>
    </source>
</evidence>
<reference evidence="8" key="1">
    <citation type="submission" date="2018-03" db="EMBL/GenBank/DDBJ databases">
        <title>A comparative analysis of the Nautiliaceae.</title>
        <authorList>
            <person name="Grosche A."/>
            <person name="Smedile F."/>
            <person name="Vetriani C."/>
        </authorList>
    </citation>
    <scope>NUCLEOTIDE SEQUENCE [LARGE SCALE GENOMIC DNA]</scope>
    <source>
        <strain evidence="8">TB6</strain>
    </source>
</reference>
<evidence type="ECO:0000256" key="2">
    <source>
        <dbReference type="ARBA" id="ARBA00034247"/>
    </source>
</evidence>
<dbReference type="PANTHER" id="PTHR45138:SF9">
    <property type="entry name" value="DIGUANYLATE CYCLASE DGCM-RELATED"/>
    <property type="match status" value="1"/>
</dbReference>
<feature type="transmembrane region" description="Helical" evidence="3">
    <location>
        <begin position="12"/>
        <end position="31"/>
    </location>
</feature>